<evidence type="ECO:0000313" key="9">
    <source>
        <dbReference type="RefSeq" id="XP_002735784.1"/>
    </source>
</evidence>
<feature type="signal peptide" evidence="5">
    <location>
        <begin position="1"/>
        <end position="21"/>
    </location>
</feature>
<keyword evidence="5" id="KW-0732">Signal</keyword>
<dbReference type="GeneID" id="100377626"/>
<keyword evidence="4" id="KW-1133">Transmembrane helix</keyword>
<keyword evidence="8" id="KW-1185">Reference proteome</keyword>
<feature type="domain" description="CUB" evidence="6">
    <location>
        <begin position="22"/>
        <end position="141"/>
    </location>
</feature>
<evidence type="ECO:0000256" key="2">
    <source>
        <dbReference type="ARBA" id="ARBA00023157"/>
    </source>
</evidence>
<dbReference type="SMART" id="SM00181">
    <property type="entry name" value="EGF"/>
    <property type="match status" value="2"/>
</dbReference>
<dbReference type="Pfam" id="PF00431">
    <property type="entry name" value="CUB"/>
    <property type="match status" value="1"/>
</dbReference>
<dbReference type="InterPro" id="IPR035914">
    <property type="entry name" value="Sperma_CUB_dom_sf"/>
</dbReference>
<feature type="chain" id="PRO_5047118885" evidence="5">
    <location>
        <begin position="22"/>
        <end position="487"/>
    </location>
</feature>
<evidence type="ECO:0000259" key="7">
    <source>
        <dbReference type="PROSITE" id="PS50026"/>
    </source>
</evidence>
<keyword evidence="4" id="KW-0472">Membrane</keyword>
<evidence type="ECO:0000256" key="4">
    <source>
        <dbReference type="SAM" id="Phobius"/>
    </source>
</evidence>
<name>A0ABM0GRL8_SACKO</name>
<dbReference type="InterPro" id="IPR000742">
    <property type="entry name" value="EGF"/>
</dbReference>
<dbReference type="Gene3D" id="2.10.25.10">
    <property type="entry name" value="Laminin"/>
    <property type="match status" value="1"/>
</dbReference>
<feature type="disulfide bond" evidence="3">
    <location>
        <begin position="361"/>
        <end position="370"/>
    </location>
</feature>
<evidence type="ECO:0000256" key="3">
    <source>
        <dbReference type="PROSITE-ProRule" id="PRU00076"/>
    </source>
</evidence>
<dbReference type="PROSITE" id="PS01180">
    <property type="entry name" value="CUB"/>
    <property type="match status" value="1"/>
</dbReference>
<dbReference type="PANTHER" id="PTHR24251:SF46">
    <property type="entry name" value="METALLOENDOPEPTIDASE"/>
    <property type="match status" value="1"/>
</dbReference>
<sequence>MFMLHVTIFFVIRIVDHNVIGCEHYTVKGSSSYDSGNISSPQFPAAFPDGPYICTYTISHSAGGIVALQFHDFITQGQINHDYQCSEEIYIYEDSRKNAKHFCSQLPIIFTSTSSTVIVEFNVKQKNDYKVSGFKATFNFLNNTNIAHSKSNASSVHTLNEDYSPQYSYTKGGYIDFYKDPFGGIQRLAIRTNNIYIWVIRALEDHVVSFLVTDLVILGIEVHPADSVIVVRDGFTSEGNTIGMKKYRSNDEETYFYRIDSSTEGLHITMDTSSLQTRRFVAKYTSVKRKLETEICPEGYHSCLGNRCIGQTALCEDRRFCGEKGRKVDILCGNEDGGFCKNDGDCKNAGHCFGTGSYCFCRPGFGGDYCEYNLLDCVPSCMNGGVCNSGACECPKNYSGRRCEVAIIIITEYSWVGFFVGSLTYVVITVTVVAVITRKVIKYKRIQRQGNTASRSETGQELRPLTEVSATEIAEGAQHGPFVEGEV</sequence>
<feature type="domain" description="EGF-like" evidence="7">
    <location>
        <begin position="373"/>
        <end position="404"/>
    </location>
</feature>
<evidence type="ECO:0000259" key="6">
    <source>
        <dbReference type="PROSITE" id="PS01180"/>
    </source>
</evidence>
<feature type="domain" description="EGF-like" evidence="7">
    <location>
        <begin position="336"/>
        <end position="371"/>
    </location>
</feature>
<dbReference type="PROSITE" id="PS00022">
    <property type="entry name" value="EGF_1"/>
    <property type="match status" value="2"/>
</dbReference>
<dbReference type="SUPFAM" id="SSF57196">
    <property type="entry name" value="EGF/Laminin"/>
    <property type="match status" value="1"/>
</dbReference>
<feature type="disulfide bond" evidence="3">
    <location>
        <begin position="394"/>
        <end position="403"/>
    </location>
</feature>
<evidence type="ECO:0000256" key="5">
    <source>
        <dbReference type="SAM" id="SignalP"/>
    </source>
</evidence>
<feature type="disulfide bond" evidence="3">
    <location>
        <begin position="377"/>
        <end position="387"/>
    </location>
</feature>
<keyword evidence="3" id="KW-0245">EGF-like domain</keyword>
<evidence type="ECO:0000256" key="1">
    <source>
        <dbReference type="ARBA" id="ARBA00022737"/>
    </source>
</evidence>
<evidence type="ECO:0000313" key="8">
    <source>
        <dbReference type="Proteomes" id="UP000694865"/>
    </source>
</evidence>
<organism evidence="8 9">
    <name type="scientific">Saccoglossus kowalevskii</name>
    <name type="common">Acorn worm</name>
    <dbReference type="NCBI Taxonomy" id="10224"/>
    <lineage>
        <taxon>Eukaryota</taxon>
        <taxon>Metazoa</taxon>
        <taxon>Hemichordata</taxon>
        <taxon>Enteropneusta</taxon>
        <taxon>Harrimaniidae</taxon>
        <taxon>Saccoglossus</taxon>
    </lineage>
</organism>
<dbReference type="SUPFAM" id="SSF49854">
    <property type="entry name" value="Spermadhesin, CUB domain"/>
    <property type="match status" value="1"/>
</dbReference>
<keyword evidence="4" id="KW-0812">Transmembrane</keyword>
<accession>A0ABM0GRL8</accession>
<proteinExistence type="predicted"/>
<comment type="caution">
    <text evidence="3">Lacks conserved residue(s) required for the propagation of feature annotation.</text>
</comment>
<dbReference type="Proteomes" id="UP000694865">
    <property type="component" value="Unplaced"/>
</dbReference>
<protein>
    <submittedName>
        <fullName evidence="9">Uncharacterized protein LOC100377626</fullName>
    </submittedName>
</protein>
<gene>
    <name evidence="9" type="primary">LOC100377626</name>
</gene>
<dbReference type="Gene3D" id="2.60.120.290">
    <property type="entry name" value="Spermadhesin, CUB domain"/>
    <property type="match status" value="1"/>
</dbReference>
<dbReference type="RefSeq" id="XP_002735784.1">
    <property type="nucleotide sequence ID" value="XM_002735738.2"/>
</dbReference>
<dbReference type="InterPro" id="IPR000859">
    <property type="entry name" value="CUB_dom"/>
</dbReference>
<keyword evidence="2 3" id="KW-1015">Disulfide bond</keyword>
<dbReference type="PROSITE" id="PS01186">
    <property type="entry name" value="EGF_2"/>
    <property type="match status" value="1"/>
</dbReference>
<feature type="transmembrane region" description="Helical" evidence="4">
    <location>
        <begin position="413"/>
        <end position="436"/>
    </location>
</feature>
<reference evidence="9" key="1">
    <citation type="submission" date="2025-08" db="UniProtKB">
        <authorList>
            <consortium name="RefSeq"/>
        </authorList>
    </citation>
    <scope>IDENTIFICATION</scope>
    <source>
        <tissue evidence="9">Testes</tissue>
    </source>
</reference>
<dbReference type="CDD" id="cd00041">
    <property type="entry name" value="CUB"/>
    <property type="match status" value="1"/>
</dbReference>
<dbReference type="PANTHER" id="PTHR24251">
    <property type="entry name" value="OVOCHYMASE-RELATED"/>
    <property type="match status" value="1"/>
</dbReference>
<dbReference type="PROSITE" id="PS50026">
    <property type="entry name" value="EGF_3"/>
    <property type="match status" value="2"/>
</dbReference>
<dbReference type="CDD" id="cd00054">
    <property type="entry name" value="EGF_CA"/>
    <property type="match status" value="1"/>
</dbReference>
<keyword evidence="1" id="KW-0677">Repeat</keyword>